<evidence type="ECO:0000313" key="2">
    <source>
        <dbReference type="EMBL" id="GLR48847.1"/>
    </source>
</evidence>
<gene>
    <name evidence="2" type="ORF">GCM10007923_00510</name>
</gene>
<dbReference type="EMBL" id="BSOP01000001">
    <property type="protein sequence ID" value="GLR48847.1"/>
    <property type="molecule type" value="Genomic_DNA"/>
</dbReference>
<keyword evidence="3" id="KW-1185">Reference proteome</keyword>
<dbReference type="SUPFAM" id="SSF53335">
    <property type="entry name" value="S-adenosyl-L-methionine-dependent methyltransferases"/>
    <property type="match status" value="1"/>
</dbReference>
<comment type="caution">
    <text evidence="2">The sequence shown here is derived from an EMBL/GenBank/DDBJ whole genome shotgun (WGS) entry which is preliminary data.</text>
</comment>
<dbReference type="CDD" id="cd02440">
    <property type="entry name" value="AdoMet_MTases"/>
    <property type="match status" value="1"/>
</dbReference>
<reference evidence="3" key="1">
    <citation type="journal article" date="2019" name="Int. J. Syst. Evol. Microbiol.">
        <title>The Global Catalogue of Microorganisms (GCM) 10K type strain sequencing project: providing services to taxonomists for standard genome sequencing and annotation.</title>
        <authorList>
            <consortium name="The Broad Institute Genomics Platform"/>
            <consortium name="The Broad Institute Genome Sequencing Center for Infectious Disease"/>
            <person name="Wu L."/>
            <person name="Ma J."/>
        </authorList>
    </citation>
    <scope>NUCLEOTIDE SEQUENCE [LARGE SCALE GENOMIC DNA]</scope>
    <source>
        <strain evidence="3">NBRC 102122</strain>
    </source>
</reference>
<protein>
    <recommendedName>
        <fullName evidence="1">Methyltransferase domain-containing protein</fullName>
    </recommendedName>
</protein>
<proteinExistence type="predicted"/>
<feature type="domain" description="Methyltransferase" evidence="1">
    <location>
        <begin position="41"/>
        <end position="108"/>
    </location>
</feature>
<dbReference type="Gene3D" id="3.40.50.150">
    <property type="entry name" value="Vaccinia Virus protein VP39"/>
    <property type="match status" value="1"/>
</dbReference>
<sequence>MAETTAEYWNRYYGARTSPVPNIPSQFAAFVALEVTAGSTIVDIGCGSGRDSLFFASAGFNVLGVDASSAAVSLCQRTAEERGIGRASFLCCNVDDPDLAGKVSAATAGRIVVYARFFLHAIPQEAELAFLRTAAALPDLDLLAIEFRTDRDAQQTKVTDSHYRRFIPPLDLLSRAAKFGFSPVYFTEGFGYAKYRDDDAHVARVLMRRA</sequence>
<dbReference type="InterPro" id="IPR029063">
    <property type="entry name" value="SAM-dependent_MTases_sf"/>
</dbReference>
<organism evidence="2 3">
    <name type="scientific">Shinella yambaruensis</name>
    <dbReference type="NCBI Taxonomy" id="415996"/>
    <lineage>
        <taxon>Bacteria</taxon>
        <taxon>Pseudomonadati</taxon>
        <taxon>Pseudomonadota</taxon>
        <taxon>Alphaproteobacteria</taxon>
        <taxon>Hyphomicrobiales</taxon>
        <taxon>Rhizobiaceae</taxon>
        <taxon>Shinella</taxon>
    </lineage>
</organism>
<dbReference type="InterPro" id="IPR041698">
    <property type="entry name" value="Methyltransf_25"/>
</dbReference>
<dbReference type="RefSeq" id="WP_245081876.1">
    <property type="nucleotide sequence ID" value="NZ_BSOP01000001.1"/>
</dbReference>
<dbReference type="Proteomes" id="UP001156702">
    <property type="component" value="Unassembled WGS sequence"/>
</dbReference>
<name>A0ABQ5ZE06_9HYPH</name>
<accession>A0ABQ5ZE06</accession>
<evidence type="ECO:0000313" key="3">
    <source>
        <dbReference type="Proteomes" id="UP001156702"/>
    </source>
</evidence>
<evidence type="ECO:0000259" key="1">
    <source>
        <dbReference type="Pfam" id="PF13649"/>
    </source>
</evidence>
<dbReference type="Pfam" id="PF13649">
    <property type="entry name" value="Methyltransf_25"/>
    <property type="match status" value="1"/>
</dbReference>